<dbReference type="EMBL" id="JAYFUM010000011">
    <property type="protein sequence ID" value="MEA5139725.1"/>
    <property type="molecule type" value="Genomic_DNA"/>
</dbReference>
<dbReference type="NCBIfam" id="TIGR03519">
    <property type="entry name" value="T9SS_PorP_fam"/>
    <property type="match status" value="1"/>
</dbReference>
<feature type="chain" id="PRO_5046826507" evidence="1">
    <location>
        <begin position="27"/>
        <end position="315"/>
    </location>
</feature>
<keyword evidence="3" id="KW-1185">Reference proteome</keyword>
<evidence type="ECO:0000313" key="2">
    <source>
        <dbReference type="EMBL" id="MEA5139725.1"/>
    </source>
</evidence>
<keyword evidence="1" id="KW-0732">Signal</keyword>
<dbReference type="RefSeq" id="WP_323296883.1">
    <property type="nucleotide sequence ID" value="NZ_JAYFUM010000011.1"/>
</dbReference>
<evidence type="ECO:0000256" key="1">
    <source>
        <dbReference type="SAM" id="SignalP"/>
    </source>
</evidence>
<proteinExistence type="predicted"/>
<name>A0ABU5QA56_9BACT</name>
<dbReference type="InterPro" id="IPR019861">
    <property type="entry name" value="PorP/SprF_Bacteroidetes"/>
</dbReference>
<feature type="signal peptide" evidence="1">
    <location>
        <begin position="1"/>
        <end position="26"/>
    </location>
</feature>
<evidence type="ECO:0000313" key="3">
    <source>
        <dbReference type="Proteomes" id="UP001302949"/>
    </source>
</evidence>
<gene>
    <name evidence="2" type="ORF">VB248_11280</name>
</gene>
<protein>
    <submittedName>
        <fullName evidence="2">PorP/SprF family type IX secretion system membrane protein</fullName>
    </submittedName>
</protein>
<dbReference type="Pfam" id="PF11751">
    <property type="entry name" value="PorP_SprF"/>
    <property type="match status" value="1"/>
</dbReference>
<accession>A0ABU5QA56</accession>
<comment type="caution">
    <text evidence="2">The sequence shown here is derived from an EMBL/GenBank/DDBJ whole genome shotgun (WGS) entry which is preliminary data.</text>
</comment>
<organism evidence="2 3">
    <name type="scientific">Arcicella rigui</name>
    <dbReference type="NCBI Taxonomy" id="797020"/>
    <lineage>
        <taxon>Bacteria</taxon>
        <taxon>Pseudomonadati</taxon>
        <taxon>Bacteroidota</taxon>
        <taxon>Cytophagia</taxon>
        <taxon>Cytophagales</taxon>
        <taxon>Flectobacillaceae</taxon>
        <taxon>Arcicella</taxon>
    </lineage>
</organism>
<reference evidence="2 3" key="1">
    <citation type="submission" date="2023-12" db="EMBL/GenBank/DDBJ databases">
        <title>Novel species of the genus Arcicella isolated from rivers.</title>
        <authorList>
            <person name="Lu H."/>
        </authorList>
    </citation>
    <scope>NUCLEOTIDE SEQUENCE [LARGE SCALE GENOMIC DNA]</scope>
    <source>
        <strain evidence="2 3">KCTC 23307</strain>
    </source>
</reference>
<dbReference type="Proteomes" id="UP001302949">
    <property type="component" value="Unassembled WGS sequence"/>
</dbReference>
<sequence length="315" mass="34595">MRKPIFYLPFCFAFIFSLFMSAEALAQQDQLYITYPFMPLNVNPAYAGSREVGSVALVYRKRPLFNTLLGGASTTQQYFSFDMPIAQDKMALGFQAYNADQILGNTLGGVIGNLGLYGDFAYRFTLPNDGKLALGVQAGVTQVPNSLNSSGGGFATTGFDPSVGFGVYYNNDDYYVGLSMLNLNADAERYTKPSFITAGYVLDLSDDVKLKTGVLVRKLSNTYTSSTNIDFNATAWFAERFGIGLWYQNTGSELANKAILGTLQLQLNKFQFGYAYDFNGNPTGTSSGNSEGFHQIMLKYEFDAGNGKSGVFRFF</sequence>